<organism evidence="2 3">
    <name type="scientific">Bradyrhizobium retamae</name>
    <dbReference type="NCBI Taxonomy" id="1300035"/>
    <lineage>
        <taxon>Bacteria</taxon>
        <taxon>Pseudomonadati</taxon>
        <taxon>Pseudomonadota</taxon>
        <taxon>Alphaproteobacteria</taxon>
        <taxon>Hyphomicrobiales</taxon>
        <taxon>Nitrobacteraceae</taxon>
        <taxon>Bradyrhizobium</taxon>
    </lineage>
</organism>
<dbReference type="EMBL" id="LLYA01000182">
    <property type="protein sequence ID" value="KRR19794.1"/>
    <property type="molecule type" value="Genomic_DNA"/>
</dbReference>
<protein>
    <recommendedName>
        <fullName evidence="1">HTH crp-type domain-containing protein</fullName>
    </recommendedName>
</protein>
<dbReference type="SMART" id="SM00419">
    <property type="entry name" value="HTH_CRP"/>
    <property type="match status" value="1"/>
</dbReference>
<dbReference type="PROSITE" id="PS51063">
    <property type="entry name" value="HTH_CRP_2"/>
    <property type="match status" value="1"/>
</dbReference>
<dbReference type="InterPro" id="IPR036388">
    <property type="entry name" value="WH-like_DNA-bd_sf"/>
</dbReference>
<sequence length="113" mass="12870">MQQTTACNAVHTVEQRTCKWLVRMCDLVGTELPVTQEFLAQMMGVRRTSVTGVASQLQKEGLISYSRGNISILDMNLLQRRACECHRTVRELYAAEFDDTERTALPFRPSTCR</sequence>
<dbReference type="GO" id="GO:0006355">
    <property type="term" value="P:regulation of DNA-templated transcription"/>
    <property type="evidence" value="ECO:0007669"/>
    <property type="project" value="InterPro"/>
</dbReference>
<dbReference type="AlphaFoldDB" id="A0A0R3MHL7"/>
<evidence type="ECO:0000313" key="3">
    <source>
        <dbReference type="Proteomes" id="UP000052023"/>
    </source>
</evidence>
<reference evidence="2 3" key="1">
    <citation type="submission" date="2014-03" db="EMBL/GenBank/DDBJ databases">
        <title>Bradyrhizobium valentinum sp. nov., isolated from effective nodules of Lupinus mariae-josephae, a lupine endemic of basic-lime soils in Eastern Spain.</title>
        <authorList>
            <person name="Duran D."/>
            <person name="Rey L."/>
            <person name="Navarro A."/>
            <person name="Busquets A."/>
            <person name="Imperial J."/>
            <person name="Ruiz-Argueso T."/>
        </authorList>
    </citation>
    <scope>NUCLEOTIDE SEQUENCE [LARGE SCALE GENOMIC DNA]</scope>
    <source>
        <strain evidence="2 3">Ro19</strain>
    </source>
</reference>
<dbReference type="InterPro" id="IPR036390">
    <property type="entry name" value="WH_DNA-bd_sf"/>
</dbReference>
<proteinExistence type="predicted"/>
<dbReference type="GO" id="GO:0003677">
    <property type="term" value="F:DNA binding"/>
    <property type="evidence" value="ECO:0007669"/>
    <property type="project" value="InterPro"/>
</dbReference>
<gene>
    <name evidence="2" type="ORF">CQ13_33070</name>
</gene>
<name>A0A0R3MHL7_9BRAD</name>
<evidence type="ECO:0000313" key="2">
    <source>
        <dbReference type="EMBL" id="KRR19794.1"/>
    </source>
</evidence>
<evidence type="ECO:0000259" key="1">
    <source>
        <dbReference type="PROSITE" id="PS51063"/>
    </source>
</evidence>
<dbReference type="Proteomes" id="UP000052023">
    <property type="component" value="Unassembled WGS sequence"/>
</dbReference>
<keyword evidence="3" id="KW-1185">Reference proteome</keyword>
<dbReference type="Pfam" id="PF13545">
    <property type="entry name" value="HTH_Crp_2"/>
    <property type="match status" value="1"/>
</dbReference>
<feature type="domain" description="HTH crp-type" evidence="1">
    <location>
        <begin position="11"/>
        <end position="76"/>
    </location>
</feature>
<dbReference type="InterPro" id="IPR012318">
    <property type="entry name" value="HTH_CRP"/>
</dbReference>
<dbReference type="Gene3D" id="1.10.10.10">
    <property type="entry name" value="Winged helix-like DNA-binding domain superfamily/Winged helix DNA-binding domain"/>
    <property type="match status" value="1"/>
</dbReference>
<comment type="caution">
    <text evidence="2">The sequence shown here is derived from an EMBL/GenBank/DDBJ whole genome shotgun (WGS) entry which is preliminary data.</text>
</comment>
<dbReference type="SUPFAM" id="SSF46785">
    <property type="entry name" value="Winged helix' DNA-binding domain"/>
    <property type="match status" value="1"/>
</dbReference>
<accession>A0A0R3MHL7</accession>